<proteinExistence type="predicted"/>
<accession>A0A2P7SMT5</accession>
<gene>
    <name evidence="1" type="ORF">C7I85_00945</name>
</gene>
<sequence length="251" mass="28395">MPAIAKVETSSLTRELIDHAVASIEAADCFSLPFPHIFFRDFFPKDFYAEMIKSIPTEGYDPIKGDGTRMALRLYGDNVNKVDADMREMWAAVSAMFTSREVEDAIRRQLHEGLEIRARGDKVAGPDDLRLVAKPVLYSDKDGYQIKPHPDARKKVVTMQIYCPADESQRELGTTLYKASLKGLTHLDSYGLEPVKTLPFLPNVGYAFVVLKAYHSLLKMSWHGRPKIHTAIEQPRVTLLNTFYINENVGF</sequence>
<dbReference type="OrthoDB" id="7300871at2"/>
<dbReference type="EMBL" id="PXYL01000001">
    <property type="protein sequence ID" value="PSJ63731.1"/>
    <property type="molecule type" value="Genomic_DNA"/>
</dbReference>
<evidence type="ECO:0000313" key="2">
    <source>
        <dbReference type="Proteomes" id="UP000240653"/>
    </source>
</evidence>
<evidence type="ECO:0000313" key="1">
    <source>
        <dbReference type="EMBL" id="PSJ63731.1"/>
    </source>
</evidence>
<dbReference type="RefSeq" id="WP_106722085.1">
    <property type="nucleotide sequence ID" value="NZ_PXYL01000001.1"/>
</dbReference>
<keyword evidence="2" id="KW-1185">Reference proteome</keyword>
<protein>
    <submittedName>
        <fullName evidence="1">Uncharacterized protein</fullName>
    </submittedName>
</protein>
<dbReference type="Proteomes" id="UP000240653">
    <property type="component" value="Unassembled WGS sequence"/>
</dbReference>
<comment type="caution">
    <text evidence="1">The sequence shown here is derived from an EMBL/GenBank/DDBJ whole genome shotgun (WGS) entry which is preliminary data.</text>
</comment>
<dbReference type="AlphaFoldDB" id="A0A2P7SMT5"/>
<reference evidence="1 2" key="1">
    <citation type="submission" date="2018-03" db="EMBL/GenBank/DDBJ databases">
        <title>The draft genome of Mesorhizobium soli JCM 19897.</title>
        <authorList>
            <person name="Li L."/>
            <person name="Liu L."/>
            <person name="Liang L."/>
            <person name="Wang T."/>
            <person name="Zhang X."/>
        </authorList>
    </citation>
    <scope>NUCLEOTIDE SEQUENCE [LARGE SCALE GENOMIC DNA]</scope>
    <source>
        <strain evidence="1 2">JCM 19897</strain>
    </source>
</reference>
<name>A0A2P7SMT5_9HYPH</name>
<organism evidence="1 2">
    <name type="scientific">Pseudaminobacter soli</name>
    <name type="common">ex Li et al. 2025</name>
    <dbReference type="NCBI Taxonomy" id="1295366"/>
    <lineage>
        <taxon>Bacteria</taxon>
        <taxon>Pseudomonadati</taxon>
        <taxon>Pseudomonadota</taxon>
        <taxon>Alphaproteobacteria</taxon>
        <taxon>Hyphomicrobiales</taxon>
        <taxon>Phyllobacteriaceae</taxon>
        <taxon>Pseudaminobacter</taxon>
    </lineage>
</organism>